<evidence type="ECO:0000313" key="4">
    <source>
        <dbReference type="Proteomes" id="UP000683360"/>
    </source>
</evidence>
<dbReference type="Pfam" id="PF18701">
    <property type="entry name" value="DUF5641"/>
    <property type="match status" value="1"/>
</dbReference>
<organism evidence="3 4">
    <name type="scientific">Mytilus edulis</name>
    <name type="common">Blue mussel</name>
    <dbReference type="NCBI Taxonomy" id="6550"/>
    <lineage>
        <taxon>Eukaryota</taxon>
        <taxon>Metazoa</taxon>
        <taxon>Spiralia</taxon>
        <taxon>Lophotrochozoa</taxon>
        <taxon>Mollusca</taxon>
        <taxon>Bivalvia</taxon>
        <taxon>Autobranchia</taxon>
        <taxon>Pteriomorphia</taxon>
        <taxon>Mytilida</taxon>
        <taxon>Mytiloidea</taxon>
        <taxon>Mytilidae</taxon>
        <taxon>Mytilinae</taxon>
        <taxon>Mytilus</taxon>
    </lineage>
</organism>
<comment type="caution">
    <text evidence="3">The sequence shown here is derived from an EMBL/GenBank/DDBJ whole genome shotgun (WGS) entry which is preliminary data.</text>
</comment>
<dbReference type="InterPro" id="IPR040676">
    <property type="entry name" value="DUF5641"/>
</dbReference>
<feature type="region of interest" description="Disordered" evidence="1">
    <location>
        <begin position="1"/>
        <end position="30"/>
    </location>
</feature>
<dbReference type="Proteomes" id="UP000683360">
    <property type="component" value="Unassembled WGS sequence"/>
</dbReference>
<accession>A0A8S3U242</accession>
<evidence type="ECO:0000259" key="2">
    <source>
        <dbReference type="Pfam" id="PF18701"/>
    </source>
</evidence>
<name>A0A8S3U242_MYTED</name>
<dbReference type="AlphaFoldDB" id="A0A8S3U242"/>
<dbReference type="PANTHER" id="PTHR47331:SF6">
    <property type="entry name" value="DOUBLECORTIN DOMAIN-CONTAINING PROTEIN"/>
    <property type="match status" value="1"/>
</dbReference>
<gene>
    <name evidence="3" type="ORF">MEDL_48586</name>
</gene>
<feature type="domain" description="DUF5641" evidence="2">
    <location>
        <begin position="309"/>
        <end position="406"/>
    </location>
</feature>
<dbReference type="EMBL" id="CAJPWZ010002339">
    <property type="protein sequence ID" value="CAG2236057.1"/>
    <property type="molecule type" value="Genomic_DNA"/>
</dbReference>
<keyword evidence="4" id="KW-1185">Reference proteome</keyword>
<dbReference type="PANTHER" id="PTHR47331">
    <property type="entry name" value="PHD-TYPE DOMAIN-CONTAINING PROTEIN"/>
    <property type="match status" value="1"/>
</dbReference>
<evidence type="ECO:0000313" key="3">
    <source>
        <dbReference type="EMBL" id="CAG2236057.1"/>
    </source>
</evidence>
<reference evidence="3" key="1">
    <citation type="submission" date="2021-03" db="EMBL/GenBank/DDBJ databases">
        <authorList>
            <person name="Bekaert M."/>
        </authorList>
    </citation>
    <scope>NUCLEOTIDE SEQUENCE</scope>
</reference>
<proteinExistence type="predicted"/>
<sequence length="409" mass="47603">MCIRTNDKQGQYNRPRNYNSVSTKKTEVAQKSGNTWNRETKFGCPLHEQSNHSLNECKQFRRKPIDERKTIIMQNGICFKCCNGKHLARNCNENQPCKQCQSKGHPDALHIERGPNPTNGHGGEQHHSDGKPANKSLWLKGPPSVSCDESDLQVEQSEYVLIQPEQDKEVRPVVKACKTMVSQQLGTERFSRFSSWKRLVCAISKLRQIYIKYHREKHSVIDRSPVELYKFTEKFILKEVQKELYPKEVICLKNKQSLPKDSSILSLSPMLDDDGLLRVGGRLNRGNLSKTNTNYECFGHIDMREMYRSQWKLVQILANDFWTKWKQQYLQNQQSRTKWCEERNNLKQGDIVLLKDNDLVRNQWSVGVILETFPSEDGRIRKVSVRITKNNNSCTYTRPIKELVYLLSP</sequence>
<dbReference type="OrthoDB" id="6145901at2759"/>
<feature type="compositionally biased region" description="Basic and acidic residues" evidence="1">
    <location>
        <begin position="123"/>
        <end position="132"/>
    </location>
</feature>
<protein>
    <recommendedName>
        <fullName evidence="2">DUF5641 domain-containing protein</fullName>
    </recommendedName>
</protein>
<evidence type="ECO:0000256" key="1">
    <source>
        <dbReference type="SAM" id="MobiDB-lite"/>
    </source>
</evidence>
<feature type="compositionally biased region" description="Polar residues" evidence="1">
    <location>
        <begin position="8"/>
        <end position="30"/>
    </location>
</feature>
<feature type="region of interest" description="Disordered" evidence="1">
    <location>
        <begin position="108"/>
        <end position="135"/>
    </location>
</feature>